<sequence>MKICRINMRNKSITYEEVKSEYMALGGRGLTSKIISEEVDATCHPLGKNNKLVIAPGLLSGSMAPSSGRLSVGSKSPLTGGIKESNAGGTAAQNLAKLGYKAIIIEDKPEKEELNLIKITSEGISMEDASYLKMKGNYETGDILREKFGKKTTVMSVGQAGEMKLSAASIAVTDTEGHPTRHCGRGGTGAVLGSKGIKAIIIDPGKTNEVKYHDKDSFMKASRSFSKMILDHPVSGQGLPTYGTAVLVNILNEAGGLPTDNFRNGRFEFAEDISGETMYELINKRKGNPTHACHPGCIMRCSQIYNDENGEYLTGGFEYETIWAFGSHCHIKNFDSIAKMDRLCDDIGIDTIDTGVAVGIAMEGKYIELGDDKAAIKLVEEVGKGSPIGRIIGNGAAFTGQAFGTERVPVVKKQALPAYDPRSVKGIGVTYATTPMGADHTAGYSVTANILGVGGTVDPLKKEGQVDLSRNLQVATAAIDSTGLCLFVAFAILDNAGALQEIVNMINAEYNTSIEIQDVITLGQEILKEEKEFNRRAGFTKAHDRLPEFFNENLEPHNVAFDITDEELDMTLEF</sequence>
<evidence type="ECO:0000256" key="4">
    <source>
        <dbReference type="ARBA" id="ARBA00022723"/>
    </source>
</evidence>
<reference evidence="10 11" key="1">
    <citation type="journal article" date="2010" name="Stand. Genomic Sci.">
        <title>Complete genome sequence of Ilyobacter polytropus type strain (CuHbu1).</title>
        <authorList>
            <person name="Sikorski J."/>
            <person name="Chertkov O."/>
            <person name="Lapidus A."/>
            <person name="Nolan M."/>
            <person name="Lucas S."/>
            <person name="Del Rio T.G."/>
            <person name="Tice H."/>
            <person name="Cheng J.F."/>
            <person name="Tapia R."/>
            <person name="Han C."/>
            <person name="Goodwin L."/>
            <person name="Pitluck S."/>
            <person name="Liolios K."/>
            <person name="Ivanova N."/>
            <person name="Mavromatis K."/>
            <person name="Mikhailova N."/>
            <person name="Pati A."/>
            <person name="Chen A."/>
            <person name="Palaniappan K."/>
            <person name="Land M."/>
            <person name="Hauser L."/>
            <person name="Chang Y.J."/>
            <person name="Jeffries C.D."/>
            <person name="Brambilla E."/>
            <person name="Yasawong M."/>
            <person name="Rohde M."/>
            <person name="Pukall R."/>
            <person name="Spring S."/>
            <person name="Goker M."/>
            <person name="Woyke T."/>
            <person name="Bristow J."/>
            <person name="Eisen J.A."/>
            <person name="Markowitz V."/>
            <person name="Hugenholtz P."/>
            <person name="Kyrpides N.C."/>
            <person name="Klenk H.P."/>
        </authorList>
    </citation>
    <scope>NUCLEOTIDE SEQUENCE [LARGE SCALE GENOMIC DNA]</scope>
    <source>
        <strain evidence="11">ATCC 51220 / DSM 2926 / LMG 16218 / CuHBu1</strain>
    </source>
</reference>
<dbReference type="SUPFAM" id="SSF48310">
    <property type="entry name" value="Aldehyde ferredoxin oxidoreductase, C-terminal domains"/>
    <property type="match status" value="1"/>
</dbReference>
<dbReference type="STRING" id="572544.Ilyop_1309"/>
<evidence type="ECO:0000256" key="6">
    <source>
        <dbReference type="ARBA" id="ARBA00023004"/>
    </source>
</evidence>
<keyword evidence="3" id="KW-0004">4Fe-4S</keyword>
<dbReference type="GO" id="GO:0009055">
    <property type="term" value="F:electron transfer activity"/>
    <property type="evidence" value="ECO:0007669"/>
    <property type="project" value="InterPro"/>
</dbReference>
<evidence type="ECO:0000256" key="2">
    <source>
        <dbReference type="ARBA" id="ARBA00011032"/>
    </source>
</evidence>
<feature type="domain" description="Aldehyde ferredoxin oxidoreductase N-terminal" evidence="9">
    <location>
        <begin position="1"/>
        <end position="206"/>
    </location>
</feature>
<evidence type="ECO:0000313" key="11">
    <source>
        <dbReference type="Proteomes" id="UP000006875"/>
    </source>
</evidence>
<dbReference type="GO" id="GO:0033726">
    <property type="term" value="F:aldehyde ferredoxin oxidoreductase activity"/>
    <property type="evidence" value="ECO:0007669"/>
    <property type="project" value="UniProtKB-EC"/>
</dbReference>
<dbReference type="InterPro" id="IPR036021">
    <property type="entry name" value="Tungsten_al_ferr_oxy-like_C"/>
</dbReference>
<dbReference type="SMART" id="SM00790">
    <property type="entry name" value="AFOR_N"/>
    <property type="match status" value="1"/>
</dbReference>
<keyword evidence="5 10" id="KW-0560">Oxidoreductase</keyword>
<comment type="cofactor">
    <cofactor evidence="1">
        <name>[4Fe-4S] cluster</name>
        <dbReference type="ChEBI" id="CHEBI:49883"/>
    </cofactor>
</comment>
<dbReference type="PANTHER" id="PTHR30038:SF0">
    <property type="entry name" value="TUNGSTEN-CONTAINING ALDEHYDE FERREDOXIN OXIDOREDUCTASE"/>
    <property type="match status" value="1"/>
</dbReference>
<dbReference type="PANTHER" id="PTHR30038">
    <property type="entry name" value="ALDEHYDE FERREDOXIN OXIDOREDUCTASE"/>
    <property type="match status" value="1"/>
</dbReference>
<dbReference type="GO" id="GO:0046872">
    <property type="term" value="F:metal ion binding"/>
    <property type="evidence" value="ECO:0007669"/>
    <property type="project" value="UniProtKB-KW"/>
</dbReference>
<evidence type="ECO:0000256" key="3">
    <source>
        <dbReference type="ARBA" id="ARBA00022485"/>
    </source>
</evidence>
<dbReference type="EMBL" id="CP002281">
    <property type="protein sequence ID" value="ADO83090.1"/>
    <property type="molecule type" value="Genomic_DNA"/>
</dbReference>
<comment type="similarity">
    <text evidence="2">Belongs to the AOR/FOR family.</text>
</comment>
<dbReference type="InterPro" id="IPR036503">
    <property type="entry name" value="Ald_Fedxn_OxRdtase_N_sf"/>
</dbReference>
<dbReference type="KEGG" id="ipo:Ilyop_1309"/>
<keyword evidence="11" id="KW-1185">Reference proteome</keyword>
<dbReference type="eggNOG" id="COG2414">
    <property type="taxonomic scope" value="Bacteria"/>
</dbReference>
<dbReference type="HOGENOM" id="CLU_020364_1_0_0"/>
<dbReference type="Pfam" id="PF01314">
    <property type="entry name" value="AFOR_C"/>
    <property type="match status" value="1"/>
</dbReference>
<evidence type="ECO:0000256" key="1">
    <source>
        <dbReference type="ARBA" id="ARBA00001966"/>
    </source>
</evidence>
<dbReference type="InterPro" id="IPR013984">
    <property type="entry name" value="Ald_Fedxn_OxRdtase_dom2"/>
</dbReference>
<keyword evidence="7" id="KW-0411">Iron-sulfur</keyword>
<evidence type="ECO:0000259" key="9">
    <source>
        <dbReference type="SMART" id="SM00790"/>
    </source>
</evidence>
<keyword evidence="4" id="KW-0479">Metal-binding</keyword>
<comment type="cofactor">
    <cofactor evidence="8">
        <name>tungstopterin</name>
        <dbReference type="ChEBI" id="CHEBI:30402"/>
    </cofactor>
</comment>
<dbReference type="InterPro" id="IPR051919">
    <property type="entry name" value="W-dependent_AOR"/>
</dbReference>
<dbReference type="Pfam" id="PF02730">
    <property type="entry name" value="AFOR_N"/>
    <property type="match status" value="1"/>
</dbReference>
<gene>
    <name evidence="10" type="ordered locus">Ilyop_1309</name>
</gene>
<evidence type="ECO:0000313" key="10">
    <source>
        <dbReference type="EMBL" id="ADO83090.1"/>
    </source>
</evidence>
<dbReference type="AlphaFoldDB" id="E3H9I1"/>
<evidence type="ECO:0000256" key="8">
    <source>
        <dbReference type="ARBA" id="ARBA00049934"/>
    </source>
</evidence>
<accession>E3H9I1</accession>
<evidence type="ECO:0000256" key="7">
    <source>
        <dbReference type="ARBA" id="ARBA00023014"/>
    </source>
</evidence>
<dbReference type="InterPro" id="IPR013985">
    <property type="entry name" value="Ald_Fedxn_OxRdtase_dom3"/>
</dbReference>
<evidence type="ECO:0000256" key="5">
    <source>
        <dbReference type="ARBA" id="ARBA00023002"/>
    </source>
</evidence>
<name>E3H9I1_ILYPC</name>
<dbReference type="Gene3D" id="1.10.569.10">
    <property type="entry name" value="Aldehyde Ferredoxin Oxidoreductase Protein, subunit A, domain 2"/>
    <property type="match status" value="1"/>
</dbReference>
<dbReference type="InterPro" id="IPR001203">
    <property type="entry name" value="OxRdtase_Ald_Fedxn_C"/>
</dbReference>
<keyword evidence="6" id="KW-0408">Iron</keyword>
<dbReference type="Gene3D" id="1.10.599.10">
    <property type="entry name" value="Aldehyde Ferredoxin Oxidoreductase Protein, subunit A, domain 3"/>
    <property type="match status" value="1"/>
</dbReference>
<dbReference type="InterPro" id="IPR013983">
    <property type="entry name" value="Ald_Fedxn_OxRdtase_N"/>
</dbReference>
<dbReference type="Gene3D" id="3.60.9.10">
    <property type="entry name" value="Aldehyde ferredoxin oxidoreductase, N-terminal domain"/>
    <property type="match status" value="1"/>
</dbReference>
<dbReference type="GO" id="GO:0051539">
    <property type="term" value="F:4 iron, 4 sulfur cluster binding"/>
    <property type="evidence" value="ECO:0007669"/>
    <property type="project" value="UniProtKB-KW"/>
</dbReference>
<dbReference type="SUPFAM" id="SSF56228">
    <property type="entry name" value="Aldehyde ferredoxin oxidoreductase, N-terminal domain"/>
    <property type="match status" value="1"/>
</dbReference>
<dbReference type="Proteomes" id="UP000006875">
    <property type="component" value="Chromosome"/>
</dbReference>
<organism evidence="10 11">
    <name type="scientific">Ilyobacter polytropus (strain ATCC 51220 / DSM 2926 / LMG 16218 / CuHBu1)</name>
    <dbReference type="NCBI Taxonomy" id="572544"/>
    <lineage>
        <taxon>Bacteria</taxon>
        <taxon>Fusobacteriati</taxon>
        <taxon>Fusobacteriota</taxon>
        <taxon>Fusobacteriia</taxon>
        <taxon>Fusobacteriales</taxon>
        <taxon>Fusobacteriaceae</taxon>
        <taxon>Ilyobacter</taxon>
    </lineage>
</organism>
<dbReference type="EC" id="1.2.7.5" evidence="10"/>
<protein>
    <submittedName>
        <fullName evidence="10">Aldehyde ferredoxin oxidoreductase</fullName>
        <ecNumber evidence="10">1.2.7.5</ecNumber>
    </submittedName>
</protein>
<proteinExistence type="inferred from homology"/>